<sequence length="108" mass="12622">MLEKIRQNIFGHFKYLPAETEERAMLCDLTNFKSSNDQLTRIDQVLNRDQLEHFTNVLKTYDAMARSFYDEVHCKIATVATMNSKIFKELTSIFKVNVDVIPQIISVF</sequence>
<organism evidence="1 2">
    <name type="scientific">Wolbachia pipientis</name>
    <dbReference type="NCBI Taxonomy" id="955"/>
    <lineage>
        <taxon>Bacteria</taxon>
        <taxon>Pseudomonadati</taxon>
        <taxon>Pseudomonadota</taxon>
        <taxon>Alphaproteobacteria</taxon>
        <taxon>Rickettsiales</taxon>
        <taxon>Anaplasmataceae</taxon>
        <taxon>Wolbachieae</taxon>
        <taxon>Wolbachia</taxon>
    </lineage>
</organism>
<reference evidence="1 2" key="2">
    <citation type="journal article" date="2020" name="Mol. Biol. Evol.">
        <title>Life and death of selfish genes: comparative genomics reveals the dynamic evolution of cytoplasmic incompatibility.</title>
        <authorList>
            <person name="Martinez J."/>
            <person name="Klasson L."/>
            <person name="Welch J."/>
            <person name="Jiggins F.M."/>
        </authorList>
    </citation>
    <scope>NUCLEOTIDE SEQUENCE [LARGE SCALE GENOMIC DNA]</scope>
    <source>
        <strain evidence="1">WStv</strain>
    </source>
</reference>
<dbReference type="EMBL" id="CP050531">
    <property type="protein sequence ID" value="QMV45917.1"/>
    <property type="molecule type" value="Genomic_DNA"/>
</dbReference>
<dbReference type="Proteomes" id="UP000515744">
    <property type="component" value="Chromosome"/>
</dbReference>
<dbReference type="RefSeq" id="WP_182159757.1">
    <property type="nucleotide sequence ID" value="NZ_CP050531.1"/>
</dbReference>
<proteinExistence type="predicted"/>
<gene>
    <name evidence="1" type="ORF">HC358_02255</name>
</gene>
<name>A0A7G5C9N3_WOLPI</name>
<reference evidence="2" key="1">
    <citation type="journal article" date="2020" name="Mol. Biol.">
        <title>Life and death of selfish genes: comparative genomics reveals the dynamic evolution of cytoplasmic incompatibility.</title>
        <authorList>
            <person name="Martinez J."/>
            <person name="Klasson L."/>
            <person name="Welch J."/>
            <person name="Jiggins F.M."/>
        </authorList>
    </citation>
    <scope>NUCLEOTIDE SEQUENCE [LARGE SCALE GENOMIC DNA]</scope>
</reference>
<protein>
    <submittedName>
        <fullName evidence="1">Uncharacterized protein</fullName>
    </submittedName>
</protein>
<dbReference type="AlphaFoldDB" id="A0A7G5C9N3"/>
<accession>A0A7G5C9N3</accession>
<evidence type="ECO:0000313" key="2">
    <source>
        <dbReference type="Proteomes" id="UP000515744"/>
    </source>
</evidence>
<evidence type="ECO:0000313" key="1">
    <source>
        <dbReference type="EMBL" id="QMV45917.1"/>
    </source>
</evidence>